<dbReference type="EMBL" id="JBICCN010000027">
    <property type="protein sequence ID" value="KAL3101114.1"/>
    <property type="molecule type" value="Genomic_DNA"/>
</dbReference>
<keyword evidence="7 12" id="KW-0547">Nucleotide-binding</keyword>
<proteinExistence type="inferred from homology"/>
<feature type="compositionally biased region" description="Basic and acidic residues" evidence="14">
    <location>
        <begin position="958"/>
        <end position="977"/>
    </location>
</feature>
<dbReference type="InterPro" id="IPR027410">
    <property type="entry name" value="TCP-1-like_intermed_sf"/>
</dbReference>
<evidence type="ECO:0000313" key="15">
    <source>
        <dbReference type="EMBL" id="KAL3101114.1"/>
    </source>
</evidence>
<evidence type="ECO:0000256" key="12">
    <source>
        <dbReference type="RuleBase" id="RU004187"/>
    </source>
</evidence>
<comment type="caution">
    <text evidence="15">The sequence shown here is derived from an EMBL/GenBank/DDBJ whole genome shotgun (WGS) entry which is preliminary data.</text>
</comment>
<evidence type="ECO:0000256" key="9">
    <source>
        <dbReference type="ARBA" id="ARBA00023136"/>
    </source>
</evidence>
<protein>
    <recommendedName>
        <fullName evidence="4 13">T-complex protein 1 subunit gamma</fullName>
    </recommendedName>
</protein>
<evidence type="ECO:0000256" key="11">
    <source>
        <dbReference type="ARBA" id="ARBA00034482"/>
    </source>
</evidence>
<dbReference type="InterPro" id="IPR002423">
    <property type="entry name" value="Cpn60/GroEL/TCP-1"/>
</dbReference>
<dbReference type="FunFam" id="3.50.7.10:FF:000005">
    <property type="entry name" value="T-complex protein 1 subunit gamma"/>
    <property type="match status" value="1"/>
</dbReference>
<evidence type="ECO:0000256" key="10">
    <source>
        <dbReference type="ARBA" id="ARBA00023186"/>
    </source>
</evidence>
<evidence type="ECO:0000256" key="4">
    <source>
        <dbReference type="ARBA" id="ARBA00017187"/>
    </source>
</evidence>
<sequence>MIQTGGAPLIIINRSAEREQGHRVQKQNIAAAKMVADVIRTSLGPRAMLKMLMDPMGGIVLTNDGNAILREITVKHPAAKTMIEIARTQDEETGDGTTSVIILAGEFLAQAEQFLEQSIHPTVIIHGYRMALEDIIEWTEEKFSKPVDLTSESELTTVVKSCLGTKMLAKYMDLAVNIALSAVRTIDVTNNDFREIDIKRYCRIEKIPGAAIEDSNVVKGVVLNKDVVHPKMSRRIEKPRVLLLDCPLEYKKGESQTSLEIMKEQDFSRVLEQEEETIKRQCDEIIQLKPNLVFTEKGISDLAQHYLVRAGITALRRLKKTDNNRLARVTGARIVHDTADLRESDIGTQADLYEINKVGDEYFAWITSEKTTAVTVVLRGPSKDIINEVERNIQDALHCVRNVLTNPRVVPGAGALEMALSHALLEKAKSIPGVRAGPYKAVAHALEIVPRTLIQNCGGSSTIRQLTALRAKHAQQPDTNWTWGINGRDAGGELADMAQPEGVWDSLTVRLQAIKTAIETAIMILRIDDIVSGTKKRDKDENGGGGGGAMPGPGGPKMNNDQLHDWLADLHGRFCPGRYRQQLTSDGSDTIAPPADGDASTAPAALCPSPESPSQWRPSLCHLSPSTNILLQYFSCNFEDTRLSSPLVAQLLALYYKFGAARCFVLQLVPTFIYLYLKALNKRWLNAAQMLETLFLAIYNEEILAAGPGTPSMVKRSEEVLLPLLRSASVVPSSAADFGTISGGSVLGKVNICPETASVSWRSGGGSNSKLLTAAAAAGASCSSGRGGTIRSKRASTVRLGPYPAIDSMIAENRFTVLTRLMRVVTHFISHMAPEVICPSLCRSLLYICRSGFSFQESDLRHRVLRERASVEVFADFSKKARIRVMSPFLVESINGVNFALLNGHADIALRALDAVHQRAQYEMMADVLLETNALRNALLDPKAMETIVARNSAGIGAKEEQPQQRHDGKETRRRSVDGAGGGGDGTLPMTNGDGGGGGKGTNANSKNRRHTRRLMEVPTIDFSDCS</sequence>
<feature type="region of interest" description="Disordered" evidence="14">
    <location>
        <begin position="585"/>
        <end position="611"/>
    </location>
</feature>
<accession>A0ABD2KDU5</accession>
<evidence type="ECO:0000256" key="7">
    <source>
        <dbReference type="ARBA" id="ARBA00022741"/>
    </source>
</evidence>
<dbReference type="PANTHER" id="PTHR11353">
    <property type="entry name" value="CHAPERONIN"/>
    <property type="match status" value="1"/>
</dbReference>
<dbReference type="NCBIfam" id="NF041082">
    <property type="entry name" value="thermosome_alpha"/>
    <property type="match status" value="1"/>
</dbReference>
<keyword evidence="6" id="KW-0963">Cytoplasm</keyword>
<reference evidence="15 16" key="1">
    <citation type="submission" date="2024-10" db="EMBL/GenBank/DDBJ databases">
        <authorList>
            <person name="Kim D."/>
        </authorList>
    </citation>
    <scope>NUCLEOTIDE SEQUENCE [LARGE SCALE GENOMIC DNA]</scope>
    <source>
        <strain evidence="15">Taebaek</strain>
    </source>
</reference>
<evidence type="ECO:0000256" key="8">
    <source>
        <dbReference type="ARBA" id="ARBA00022840"/>
    </source>
</evidence>
<dbReference type="InterPro" id="IPR017998">
    <property type="entry name" value="Chaperone_TCP-1"/>
</dbReference>
<dbReference type="InterPro" id="IPR018619">
    <property type="entry name" value="Hyccin"/>
</dbReference>
<dbReference type="InterPro" id="IPR012719">
    <property type="entry name" value="Chap_CCT_gamma"/>
</dbReference>
<feature type="compositionally biased region" description="Gly residues" evidence="14">
    <location>
        <begin position="543"/>
        <end position="552"/>
    </location>
</feature>
<evidence type="ECO:0000256" key="1">
    <source>
        <dbReference type="ARBA" id="ARBA00004236"/>
    </source>
</evidence>
<dbReference type="PROSITE" id="PS00751">
    <property type="entry name" value="TCP1_2"/>
    <property type="match status" value="1"/>
</dbReference>
<dbReference type="GO" id="GO:0005832">
    <property type="term" value="C:chaperonin-containing T-complex"/>
    <property type="evidence" value="ECO:0007669"/>
    <property type="project" value="UniProtKB-ARBA"/>
</dbReference>
<evidence type="ECO:0000256" key="5">
    <source>
        <dbReference type="ARBA" id="ARBA00022475"/>
    </source>
</evidence>
<dbReference type="GO" id="GO:0005524">
    <property type="term" value="F:ATP binding"/>
    <property type="evidence" value="ECO:0007669"/>
    <property type="project" value="UniProtKB-KW"/>
</dbReference>
<dbReference type="Gene3D" id="3.30.260.10">
    <property type="entry name" value="TCP-1-like chaperonin intermediate domain"/>
    <property type="match status" value="1"/>
</dbReference>
<dbReference type="NCBIfam" id="TIGR02344">
    <property type="entry name" value="chap_CCT_gamma"/>
    <property type="match status" value="1"/>
</dbReference>
<dbReference type="InterPro" id="IPR027409">
    <property type="entry name" value="GroEL-like_apical_dom_sf"/>
</dbReference>
<dbReference type="GO" id="GO:0005886">
    <property type="term" value="C:plasma membrane"/>
    <property type="evidence" value="ECO:0007669"/>
    <property type="project" value="UniProtKB-SubCell"/>
</dbReference>
<dbReference type="SUPFAM" id="SSF54849">
    <property type="entry name" value="GroEL-intermediate domain like"/>
    <property type="match status" value="1"/>
</dbReference>
<dbReference type="Proteomes" id="UP001620645">
    <property type="component" value="Unassembled WGS sequence"/>
</dbReference>
<comment type="similarity">
    <text evidence="3 12">Belongs to the TCP-1 chaperonin family.</text>
</comment>
<feature type="region of interest" description="Disordered" evidence="14">
    <location>
        <begin position="534"/>
        <end position="562"/>
    </location>
</feature>
<gene>
    <name evidence="15" type="ORF">niasHS_001574</name>
</gene>
<dbReference type="CDD" id="cd03337">
    <property type="entry name" value="TCP1_gamma"/>
    <property type="match status" value="1"/>
</dbReference>
<evidence type="ECO:0000256" key="2">
    <source>
        <dbReference type="ARBA" id="ARBA00004514"/>
    </source>
</evidence>
<feature type="region of interest" description="Disordered" evidence="14">
    <location>
        <begin position="953"/>
        <end position="1027"/>
    </location>
</feature>
<evidence type="ECO:0000256" key="14">
    <source>
        <dbReference type="SAM" id="MobiDB-lite"/>
    </source>
</evidence>
<dbReference type="InterPro" id="IPR002194">
    <property type="entry name" value="Chaperonin_TCP-1_CS"/>
</dbReference>
<dbReference type="AlphaFoldDB" id="A0ABD2KDU5"/>
<dbReference type="PRINTS" id="PR00304">
    <property type="entry name" value="TCOMPLEXTCP1"/>
</dbReference>
<keyword evidence="5" id="KW-1003">Cell membrane</keyword>
<dbReference type="Pfam" id="PF09790">
    <property type="entry name" value="Hyccin"/>
    <property type="match status" value="2"/>
</dbReference>
<dbReference type="Gene3D" id="1.10.560.10">
    <property type="entry name" value="GroEL-like equatorial domain"/>
    <property type="match status" value="1"/>
</dbReference>
<evidence type="ECO:0000256" key="6">
    <source>
        <dbReference type="ARBA" id="ARBA00022490"/>
    </source>
</evidence>
<keyword evidence="9" id="KW-0472">Membrane</keyword>
<evidence type="ECO:0000256" key="3">
    <source>
        <dbReference type="ARBA" id="ARBA00008020"/>
    </source>
</evidence>
<dbReference type="NCBIfam" id="NF041083">
    <property type="entry name" value="thermosome_beta"/>
    <property type="match status" value="1"/>
</dbReference>
<dbReference type="InterPro" id="IPR027413">
    <property type="entry name" value="GROEL-like_equatorial_sf"/>
</dbReference>
<name>A0ABD2KDU5_HETSC</name>
<evidence type="ECO:0000313" key="16">
    <source>
        <dbReference type="Proteomes" id="UP001620645"/>
    </source>
</evidence>
<dbReference type="Pfam" id="PF00118">
    <property type="entry name" value="Cpn60_TCP1"/>
    <property type="match status" value="1"/>
</dbReference>
<dbReference type="SUPFAM" id="SSF48592">
    <property type="entry name" value="GroEL equatorial domain-like"/>
    <property type="match status" value="1"/>
</dbReference>
<dbReference type="SUPFAM" id="SSF52029">
    <property type="entry name" value="GroEL apical domain-like"/>
    <property type="match status" value="1"/>
</dbReference>
<comment type="subcellular location">
    <subcellularLocation>
        <location evidence="1">Cell membrane</location>
    </subcellularLocation>
    <subcellularLocation>
        <location evidence="2">Cytoplasm</location>
        <location evidence="2">Cytosol</location>
    </subcellularLocation>
</comment>
<dbReference type="PROSITE" id="PS00750">
    <property type="entry name" value="TCP1_1"/>
    <property type="match status" value="1"/>
</dbReference>
<comment type="similarity">
    <text evidence="11">Belongs to the Hyccin family.</text>
</comment>
<dbReference type="InterPro" id="IPR054827">
    <property type="entry name" value="thermosome_alpha"/>
</dbReference>
<keyword evidence="10 12" id="KW-0143">Chaperone</keyword>
<organism evidence="15 16">
    <name type="scientific">Heterodera schachtii</name>
    <name type="common">Sugarbeet cyst nematode worm</name>
    <name type="synonym">Tylenchus schachtii</name>
    <dbReference type="NCBI Taxonomy" id="97005"/>
    <lineage>
        <taxon>Eukaryota</taxon>
        <taxon>Metazoa</taxon>
        <taxon>Ecdysozoa</taxon>
        <taxon>Nematoda</taxon>
        <taxon>Chromadorea</taxon>
        <taxon>Rhabditida</taxon>
        <taxon>Tylenchina</taxon>
        <taxon>Tylenchomorpha</taxon>
        <taxon>Tylenchoidea</taxon>
        <taxon>Heteroderidae</taxon>
        <taxon>Heteroderinae</taxon>
        <taxon>Heterodera</taxon>
    </lineage>
</organism>
<dbReference type="PROSITE" id="PS00995">
    <property type="entry name" value="TCP1_3"/>
    <property type="match status" value="1"/>
</dbReference>
<dbReference type="FunFam" id="1.10.560.10:FF:000085">
    <property type="entry name" value="T-complex protein 1 subunit gamma"/>
    <property type="match status" value="1"/>
</dbReference>
<evidence type="ECO:0000256" key="13">
    <source>
        <dbReference type="RuleBase" id="RU004191"/>
    </source>
</evidence>
<keyword evidence="16" id="KW-1185">Reference proteome</keyword>
<dbReference type="InterPro" id="IPR053374">
    <property type="entry name" value="TCP-1_chaperonin"/>
</dbReference>
<dbReference type="Gene3D" id="3.50.7.10">
    <property type="entry name" value="GroEL"/>
    <property type="match status" value="1"/>
</dbReference>
<keyword evidence="8 12" id="KW-0067">ATP-binding</keyword>